<dbReference type="GO" id="GO:0006274">
    <property type="term" value="P:DNA replication termination"/>
    <property type="evidence" value="ECO:0007669"/>
    <property type="project" value="TreeGrafter"/>
</dbReference>
<organism evidence="1 2">
    <name type="scientific">Pichia inconspicua</name>
    <dbReference type="NCBI Taxonomy" id="52247"/>
    <lineage>
        <taxon>Eukaryota</taxon>
        <taxon>Fungi</taxon>
        <taxon>Dikarya</taxon>
        <taxon>Ascomycota</taxon>
        <taxon>Saccharomycotina</taxon>
        <taxon>Pichiomycetes</taxon>
        <taxon>Pichiales</taxon>
        <taxon>Pichiaceae</taxon>
        <taxon>Pichia</taxon>
    </lineage>
</organism>
<dbReference type="Proteomes" id="UP000307173">
    <property type="component" value="Unassembled WGS sequence"/>
</dbReference>
<protein>
    <recommendedName>
        <fullName evidence="3">Replication termination factor 2</fullName>
    </recommendedName>
</protein>
<name>A0A4T0WVU9_9ASCO</name>
<dbReference type="PANTHER" id="PTHR12775:SF0">
    <property type="entry name" value="REPLICATION TERMINATION FACTOR 2"/>
    <property type="match status" value="1"/>
</dbReference>
<dbReference type="AlphaFoldDB" id="A0A4T0WVU9"/>
<comment type="caution">
    <text evidence="1">The sequence shown here is derived from an EMBL/GenBank/DDBJ whole genome shotgun (WGS) entry which is preliminary data.</text>
</comment>
<dbReference type="OrthoDB" id="247013at2759"/>
<evidence type="ECO:0000313" key="1">
    <source>
        <dbReference type="EMBL" id="TID13269.1"/>
    </source>
</evidence>
<evidence type="ECO:0000313" key="2">
    <source>
        <dbReference type="Proteomes" id="UP000307173"/>
    </source>
</evidence>
<accession>A0A4T0WVU9</accession>
<proteinExistence type="predicted"/>
<dbReference type="GO" id="GO:0005634">
    <property type="term" value="C:nucleus"/>
    <property type="evidence" value="ECO:0007669"/>
    <property type="project" value="TreeGrafter"/>
</dbReference>
<dbReference type="Pfam" id="PF04641">
    <property type="entry name" value="Rtf2"/>
    <property type="match status" value="1"/>
</dbReference>
<dbReference type="InterPro" id="IPR006735">
    <property type="entry name" value="Rtf2"/>
</dbReference>
<reference evidence="1 2" key="1">
    <citation type="journal article" date="2019" name="Front. Genet.">
        <title>Whole-Genome Sequencing of the Opportunistic Yeast Pathogen Candida inconspicua Uncovers Its Hybrid Origin.</title>
        <authorList>
            <person name="Mixao V."/>
            <person name="Hansen A.P."/>
            <person name="Saus E."/>
            <person name="Boekhout T."/>
            <person name="Lass-Florl C."/>
            <person name="Gabaldon T."/>
        </authorList>
    </citation>
    <scope>NUCLEOTIDE SEQUENCE [LARGE SCALE GENOMIC DNA]</scope>
    <source>
        <strain evidence="1 2">CBS 180</strain>
    </source>
</reference>
<gene>
    <name evidence="1" type="ORF">CANINC_004955</name>
</gene>
<evidence type="ECO:0008006" key="3">
    <source>
        <dbReference type="Google" id="ProtNLM"/>
    </source>
</evidence>
<sequence>MGNDGGSIPKRREIINFAQQKLNSGDDEKVGGFSKEITVSKILNLFKYCQISQKVLQKPIVSDYLGNLYNKEDVLQYLIDKKRGNKVKESNINSLNDIVELKIDLSSEGVLKCLVSDVKIDINNDSNAGLADVMFSYIVPCGCAINSKVLHSLISDDDKEVKCPACGNGFDIADIIDINSLDKETRDKLDRRMKKLRENGLYHNLKKVKKRKRDSNGVEGIKKLKV</sequence>
<dbReference type="EMBL" id="SELW01000680">
    <property type="protein sequence ID" value="TID13269.1"/>
    <property type="molecule type" value="Genomic_DNA"/>
</dbReference>
<keyword evidence="2" id="KW-1185">Reference proteome</keyword>
<dbReference type="PANTHER" id="PTHR12775">
    <property type="entry name" value="PROTEIN C20ORF43 HOMOLOG"/>
    <property type="match status" value="1"/>
</dbReference>